<keyword evidence="3" id="KW-1185">Reference proteome</keyword>
<reference evidence="2 3" key="1">
    <citation type="submission" date="2023-04" db="EMBL/GenBank/DDBJ databases">
        <title>Genome of Basidiobolus ranarum AG-B5.</title>
        <authorList>
            <person name="Stajich J.E."/>
            <person name="Carter-House D."/>
            <person name="Gryganskyi A."/>
        </authorList>
    </citation>
    <scope>NUCLEOTIDE SEQUENCE [LARGE SCALE GENOMIC DNA]</scope>
    <source>
        <strain evidence="2 3">AG-B5</strain>
    </source>
</reference>
<proteinExistence type="predicted"/>
<evidence type="ECO:0008006" key="4">
    <source>
        <dbReference type="Google" id="ProtNLM"/>
    </source>
</evidence>
<evidence type="ECO:0000313" key="2">
    <source>
        <dbReference type="EMBL" id="KAK9710276.1"/>
    </source>
</evidence>
<organism evidence="2 3">
    <name type="scientific">Basidiobolus ranarum</name>
    <dbReference type="NCBI Taxonomy" id="34480"/>
    <lineage>
        <taxon>Eukaryota</taxon>
        <taxon>Fungi</taxon>
        <taxon>Fungi incertae sedis</taxon>
        <taxon>Zoopagomycota</taxon>
        <taxon>Entomophthoromycotina</taxon>
        <taxon>Basidiobolomycetes</taxon>
        <taxon>Basidiobolales</taxon>
        <taxon>Basidiobolaceae</taxon>
        <taxon>Basidiobolus</taxon>
    </lineage>
</organism>
<sequence length="248" mass="28775">MLPPTNIENPNSFDKPKTIYTNLSRQLKQLMMEKDALVLEYCSLLQYRTKGNQRQNLQEVITAKRKEVAILKKNIQELVIALWNMENSSVAILNLARISAMPYPTTISEECTIIVPSYLPTFSEGPNAIKDPMEFLYKFNNVLVAYQLDKDSHWARLLPLCLTMQDAQWVQHNIPATCTWKNAQDLFYKHFQDPLKTLNLHPSLWKIKRQEGENIQHFYKRFKRNIQAAGVHDLDPSLTAMILILACQ</sequence>
<protein>
    <recommendedName>
        <fullName evidence="4">Retrotransposon gag domain-containing protein</fullName>
    </recommendedName>
</protein>
<feature type="coiled-coil region" evidence="1">
    <location>
        <begin position="20"/>
        <end position="74"/>
    </location>
</feature>
<evidence type="ECO:0000256" key="1">
    <source>
        <dbReference type="SAM" id="Coils"/>
    </source>
</evidence>
<name>A0ABR2VYG1_9FUNG</name>
<gene>
    <name evidence="2" type="ORF">K7432_008541</name>
</gene>
<dbReference type="Proteomes" id="UP001479436">
    <property type="component" value="Unassembled WGS sequence"/>
</dbReference>
<accession>A0ABR2VYG1</accession>
<keyword evidence="1" id="KW-0175">Coiled coil</keyword>
<evidence type="ECO:0000313" key="3">
    <source>
        <dbReference type="Proteomes" id="UP001479436"/>
    </source>
</evidence>
<comment type="caution">
    <text evidence="2">The sequence shown here is derived from an EMBL/GenBank/DDBJ whole genome shotgun (WGS) entry which is preliminary data.</text>
</comment>
<dbReference type="EMBL" id="JASJQH010007354">
    <property type="protein sequence ID" value="KAK9710276.1"/>
    <property type="molecule type" value="Genomic_DNA"/>
</dbReference>